<dbReference type="PANTHER" id="PTHR43540">
    <property type="entry name" value="PEROXYUREIDOACRYLATE/UREIDOACRYLATE AMIDOHYDROLASE-RELATED"/>
    <property type="match status" value="1"/>
</dbReference>
<dbReference type="RefSeq" id="WP_078319239.1">
    <property type="nucleotide sequence ID" value="NZ_FXTS01000002.1"/>
</dbReference>
<dbReference type="GO" id="GO:0016787">
    <property type="term" value="F:hydrolase activity"/>
    <property type="evidence" value="ECO:0007669"/>
    <property type="project" value="UniProtKB-KW"/>
</dbReference>
<gene>
    <name evidence="3" type="ORF">BTA35_0207800</name>
</gene>
<keyword evidence="1 3" id="KW-0378">Hydrolase</keyword>
<sequence>MADQVLLVIDPQNDYFPEGKYPLWNTGPVLEKMKQAIRTANEKLIPVILVRHEGTENSPFFNPETVGSEIHPEIQKLAPSAPVITKHFADSFEQTHLATLLSELKASELLLCGMMTQNCITHTALSKMAEPYQVTVLKNACTTADAMIHGIAINALSVRTRLIEVEQI</sequence>
<dbReference type="CDD" id="cd01014">
    <property type="entry name" value="nicotinamidase_related"/>
    <property type="match status" value="1"/>
</dbReference>
<dbReference type="AlphaFoldDB" id="A0A1T1HDJ5"/>
<name>A0A1T1HDJ5_OCELI</name>
<dbReference type="PANTHER" id="PTHR43540:SF15">
    <property type="entry name" value="BLR5631 PROTEIN"/>
    <property type="match status" value="1"/>
</dbReference>
<accession>A0A1T1HDJ5</accession>
<protein>
    <submittedName>
        <fullName evidence="3">Cysteine hydrolase</fullName>
    </submittedName>
</protein>
<dbReference type="SUPFAM" id="SSF52499">
    <property type="entry name" value="Isochorismatase-like hydrolases"/>
    <property type="match status" value="1"/>
</dbReference>
<proteinExistence type="predicted"/>
<evidence type="ECO:0000313" key="3">
    <source>
        <dbReference type="EMBL" id="OOV87886.1"/>
    </source>
</evidence>
<evidence type="ECO:0000259" key="2">
    <source>
        <dbReference type="Pfam" id="PF00857"/>
    </source>
</evidence>
<reference evidence="3" key="1">
    <citation type="submission" date="2017-02" db="EMBL/GenBank/DDBJ databases">
        <title>Draft Genome Sequence of the Salt Water Bacterium Oceanospirillum linum ATCC 11336.</title>
        <authorList>
            <person name="Trachtenberg A.M."/>
            <person name="Carney J.G."/>
            <person name="Linnane J.D."/>
            <person name="Rheaume B.A."/>
            <person name="Pitts N.L."/>
            <person name="Mykles D.L."/>
            <person name="Maclea K.S."/>
        </authorList>
    </citation>
    <scope>NUCLEOTIDE SEQUENCE [LARGE SCALE GENOMIC DNA]</scope>
    <source>
        <strain evidence="3">ATCC 11336</strain>
    </source>
</reference>
<organism evidence="3 4">
    <name type="scientific">Oceanospirillum linum</name>
    <dbReference type="NCBI Taxonomy" id="966"/>
    <lineage>
        <taxon>Bacteria</taxon>
        <taxon>Pseudomonadati</taxon>
        <taxon>Pseudomonadota</taxon>
        <taxon>Gammaproteobacteria</taxon>
        <taxon>Oceanospirillales</taxon>
        <taxon>Oceanospirillaceae</taxon>
        <taxon>Oceanospirillum</taxon>
    </lineage>
</organism>
<dbReference type="Proteomes" id="UP000190064">
    <property type="component" value="Unassembled WGS sequence"/>
</dbReference>
<dbReference type="InterPro" id="IPR036380">
    <property type="entry name" value="Isochorismatase-like_sf"/>
</dbReference>
<dbReference type="Pfam" id="PF00857">
    <property type="entry name" value="Isochorismatase"/>
    <property type="match status" value="1"/>
</dbReference>
<dbReference type="EMBL" id="MTSD02000002">
    <property type="protein sequence ID" value="OOV87886.1"/>
    <property type="molecule type" value="Genomic_DNA"/>
</dbReference>
<comment type="caution">
    <text evidence="3">The sequence shown here is derived from an EMBL/GenBank/DDBJ whole genome shotgun (WGS) entry which is preliminary data.</text>
</comment>
<keyword evidence="4" id="KW-1185">Reference proteome</keyword>
<evidence type="ECO:0000256" key="1">
    <source>
        <dbReference type="ARBA" id="ARBA00022801"/>
    </source>
</evidence>
<dbReference type="InterPro" id="IPR050272">
    <property type="entry name" value="Isochorismatase-like_hydrls"/>
</dbReference>
<dbReference type="InterPro" id="IPR000868">
    <property type="entry name" value="Isochorismatase-like_dom"/>
</dbReference>
<evidence type="ECO:0000313" key="4">
    <source>
        <dbReference type="Proteomes" id="UP000190064"/>
    </source>
</evidence>
<dbReference type="Gene3D" id="3.40.50.850">
    <property type="entry name" value="Isochorismatase-like"/>
    <property type="match status" value="1"/>
</dbReference>
<feature type="domain" description="Isochorismatase-like" evidence="2">
    <location>
        <begin position="5"/>
        <end position="157"/>
    </location>
</feature>
<dbReference type="STRING" id="966.BTA35_0207800"/>